<dbReference type="SUPFAM" id="SSF53098">
    <property type="entry name" value="Ribonuclease H-like"/>
    <property type="match status" value="1"/>
</dbReference>
<evidence type="ECO:0000256" key="3">
    <source>
        <dbReference type="ARBA" id="ARBA00022722"/>
    </source>
</evidence>
<feature type="domain" description="YqgF/RNase H-like" evidence="6">
    <location>
        <begin position="1"/>
        <end position="101"/>
    </location>
</feature>
<keyword evidence="3 5" id="KW-0540">Nuclease</keyword>
<dbReference type="PANTHER" id="PTHR33317:SF4">
    <property type="entry name" value="POLYNUCLEOTIDYL TRANSFERASE, RIBONUCLEASE H-LIKE SUPERFAMILY PROTEIN"/>
    <property type="match status" value="1"/>
</dbReference>
<evidence type="ECO:0000313" key="7">
    <source>
        <dbReference type="EMBL" id="KKR03793.1"/>
    </source>
</evidence>
<keyword evidence="1 5" id="KW-0963">Cytoplasm</keyword>
<dbReference type="Proteomes" id="UP000033935">
    <property type="component" value="Unassembled WGS sequence"/>
</dbReference>
<dbReference type="GO" id="GO:0004518">
    <property type="term" value="F:nuclease activity"/>
    <property type="evidence" value="ECO:0007669"/>
    <property type="project" value="UniProtKB-KW"/>
</dbReference>
<dbReference type="HAMAP" id="MF_00651">
    <property type="entry name" value="Nuclease_YqgF"/>
    <property type="match status" value="1"/>
</dbReference>
<dbReference type="CDD" id="cd16964">
    <property type="entry name" value="YqgF"/>
    <property type="match status" value="1"/>
</dbReference>
<evidence type="ECO:0000256" key="4">
    <source>
        <dbReference type="ARBA" id="ARBA00022801"/>
    </source>
</evidence>
<dbReference type="Gene3D" id="3.30.420.140">
    <property type="entry name" value="YqgF/RNase H-like domain"/>
    <property type="match status" value="1"/>
</dbReference>
<evidence type="ECO:0000256" key="2">
    <source>
        <dbReference type="ARBA" id="ARBA00022517"/>
    </source>
</evidence>
<gene>
    <name evidence="7" type="ORF">UT30_C0019G0029</name>
</gene>
<comment type="function">
    <text evidence="5">Could be a nuclease involved in processing of the 5'-end of pre-16S rRNA.</text>
</comment>
<keyword evidence="4 5" id="KW-0378">Hydrolase</keyword>
<proteinExistence type="inferred from homology"/>
<organism evidence="7 8">
    <name type="scientific">Candidatus Uhrbacteria bacterium GW2011_GWF2_39_13</name>
    <dbReference type="NCBI Taxonomy" id="1618995"/>
    <lineage>
        <taxon>Bacteria</taxon>
        <taxon>Candidatus Uhriibacteriota</taxon>
    </lineage>
</organism>
<dbReference type="EC" id="3.1.-.-" evidence="5"/>
<accession>A0A0G0MKX7</accession>
<dbReference type="InterPro" id="IPR012337">
    <property type="entry name" value="RNaseH-like_sf"/>
</dbReference>
<dbReference type="InterPro" id="IPR037027">
    <property type="entry name" value="YqgF/RNaseH-like_dom_sf"/>
</dbReference>
<reference evidence="7 8" key="1">
    <citation type="journal article" date="2015" name="Nature">
        <title>rRNA introns, odd ribosomes, and small enigmatic genomes across a large radiation of phyla.</title>
        <authorList>
            <person name="Brown C.T."/>
            <person name="Hug L.A."/>
            <person name="Thomas B.C."/>
            <person name="Sharon I."/>
            <person name="Castelle C.J."/>
            <person name="Singh A."/>
            <person name="Wilkins M.J."/>
            <person name="Williams K.H."/>
            <person name="Banfield J.F."/>
        </authorList>
    </citation>
    <scope>NUCLEOTIDE SEQUENCE [LARGE SCALE GENOMIC DNA]</scope>
</reference>
<dbReference type="GO" id="GO:0005737">
    <property type="term" value="C:cytoplasm"/>
    <property type="evidence" value="ECO:0007669"/>
    <property type="project" value="UniProtKB-SubCell"/>
</dbReference>
<dbReference type="InterPro" id="IPR005227">
    <property type="entry name" value="YqgF"/>
</dbReference>
<dbReference type="EMBL" id="LBWG01000019">
    <property type="protein sequence ID" value="KKR03793.1"/>
    <property type="molecule type" value="Genomic_DNA"/>
</dbReference>
<comment type="subcellular location">
    <subcellularLocation>
        <location evidence="5">Cytoplasm</location>
    </subcellularLocation>
</comment>
<dbReference type="GO" id="GO:0000967">
    <property type="term" value="P:rRNA 5'-end processing"/>
    <property type="evidence" value="ECO:0007669"/>
    <property type="project" value="UniProtKB-UniRule"/>
</dbReference>
<protein>
    <recommendedName>
        <fullName evidence="5">Putative pre-16S rRNA nuclease</fullName>
        <ecNumber evidence="5">3.1.-.-</ecNumber>
    </recommendedName>
</protein>
<evidence type="ECO:0000313" key="8">
    <source>
        <dbReference type="Proteomes" id="UP000033935"/>
    </source>
</evidence>
<dbReference type="InterPro" id="IPR006641">
    <property type="entry name" value="YqgF/RNaseH-like_dom"/>
</dbReference>
<dbReference type="Pfam" id="PF03652">
    <property type="entry name" value="RuvX"/>
    <property type="match status" value="1"/>
</dbReference>
<dbReference type="PANTHER" id="PTHR33317">
    <property type="entry name" value="POLYNUCLEOTIDYL TRANSFERASE, RIBONUCLEASE H-LIKE SUPERFAMILY PROTEIN"/>
    <property type="match status" value="1"/>
</dbReference>
<dbReference type="NCBIfam" id="TIGR00250">
    <property type="entry name" value="RNAse_H_YqgF"/>
    <property type="match status" value="1"/>
</dbReference>
<dbReference type="SMART" id="SM00732">
    <property type="entry name" value="YqgFc"/>
    <property type="match status" value="1"/>
</dbReference>
<name>A0A0G0MKX7_9BACT</name>
<keyword evidence="2 5" id="KW-0690">Ribosome biogenesis</keyword>
<sequence length="131" mass="14527">MRILGIDYGDKKIGLAFGDSTVHLAVPLEVIFNRGIQTIEVLCERVRKEDFDLVIVGVPLSTGGHHTAEQLEKTRFFIKTLASVVSVPVIEEDESYTTAESIRLQKEENAQASEDALAAMLIVQSYLDHII</sequence>
<evidence type="ECO:0000256" key="1">
    <source>
        <dbReference type="ARBA" id="ARBA00022490"/>
    </source>
</evidence>
<comment type="similarity">
    <text evidence="5">Belongs to the YqgF HJR family.</text>
</comment>
<dbReference type="AlphaFoldDB" id="A0A0G0MKX7"/>
<comment type="caution">
    <text evidence="7">The sequence shown here is derived from an EMBL/GenBank/DDBJ whole genome shotgun (WGS) entry which is preliminary data.</text>
</comment>
<dbReference type="GO" id="GO:0016788">
    <property type="term" value="F:hydrolase activity, acting on ester bonds"/>
    <property type="evidence" value="ECO:0007669"/>
    <property type="project" value="UniProtKB-UniRule"/>
</dbReference>
<evidence type="ECO:0000256" key="5">
    <source>
        <dbReference type="HAMAP-Rule" id="MF_00651"/>
    </source>
</evidence>
<evidence type="ECO:0000259" key="6">
    <source>
        <dbReference type="SMART" id="SM00732"/>
    </source>
</evidence>